<dbReference type="Pfam" id="PF00270">
    <property type="entry name" value="DEAD"/>
    <property type="match status" value="1"/>
</dbReference>
<evidence type="ECO:0000256" key="8">
    <source>
        <dbReference type="RuleBase" id="RU000492"/>
    </source>
</evidence>
<feature type="domain" description="DEAD-box RNA helicase Q" evidence="12">
    <location>
        <begin position="129"/>
        <end position="157"/>
    </location>
</feature>
<dbReference type="InterPro" id="IPR011545">
    <property type="entry name" value="DEAD/DEAH_box_helicase_dom"/>
</dbReference>
<dbReference type="SMART" id="SM00487">
    <property type="entry name" value="DEXDc"/>
    <property type="match status" value="1"/>
</dbReference>
<accession>C4JDY3</accession>
<dbReference type="GO" id="GO:0003724">
    <property type="term" value="F:RNA helicase activity"/>
    <property type="evidence" value="ECO:0007669"/>
    <property type="project" value="UniProtKB-EC"/>
</dbReference>
<gene>
    <name evidence="13" type="ORF">UREG_00407</name>
</gene>
<evidence type="ECO:0000256" key="5">
    <source>
        <dbReference type="ARBA" id="ARBA00022840"/>
    </source>
</evidence>
<evidence type="ECO:0000313" key="13">
    <source>
        <dbReference type="EMBL" id="EEP75561.1"/>
    </source>
</evidence>
<dbReference type="InterPro" id="IPR000629">
    <property type="entry name" value="RNA-helicase_DEAD-box_CS"/>
</dbReference>
<evidence type="ECO:0000256" key="1">
    <source>
        <dbReference type="ARBA" id="ARBA00012552"/>
    </source>
</evidence>
<keyword evidence="14" id="KW-1185">Reference proteome</keyword>
<organism evidence="13 14">
    <name type="scientific">Uncinocarpus reesii (strain UAMH 1704)</name>
    <dbReference type="NCBI Taxonomy" id="336963"/>
    <lineage>
        <taxon>Eukaryota</taxon>
        <taxon>Fungi</taxon>
        <taxon>Dikarya</taxon>
        <taxon>Ascomycota</taxon>
        <taxon>Pezizomycotina</taxon>
        <taxon>Eurotiomycetes</taxon>
        <taxon>Eurotiomycetidae</taxon>
        <taxon>Onygenales</taxon>
        <taxon>Onygenaceae</taxon>
        <taxon>Uncinocarpus</taxon>
    </lineage>
</organism>
<dbReference type="AlphaFoldDB" id="C4JDY3"/>
<sequence length="608" mass="67099">MASLDIDSAATAIKEVSEAFKLNGNMNAEAAALAREKGWGAPQSYNYDAYNTKPQAGVGPNGDYDVSVWASNGAKYEWKDEYGDVGPRNEELEQMLFRDEYINRAGELFRTLREIKVTAETTHQPEPIKSFDDAGLHPVVLENVKHCGYEVPTPVQAYAIPAVLTGYDLIAVAQTGSGKTAAFLIPVISKLMGKAKKLAAPRPDLTNGFNESVDAVRAEPLVLIVAPTRELATQIFDEARRLCYRSMLRPCVIYGGAPTREQRIDLHKGCDILIGTPGRILDFMAKPHLLSLNRVKYTIIDEADEMLQSDWEREFTQIMSGGDVNEDADHRYMMFSATFNKACRQLARRFLSTDHVRIRVGRAGSSHLNVTQQVIFTEDDKKRKALYDLILSMPPSRTLIFVNSKPQADLIDDFLFNNGLPSTSIHSDRTQREREDAIRAFRTGVCPIMVTTGVSARGLDIRHVMHVINFDLPSVDHGGIDEYIHRIGMPSFQYLKELWRTARIGNQGLATSFYNDDRNSAIAPDLVKVLLECKQAVPDFLEPYAPGNGELEWNDDTDGEGDDEEVPGDAAWGADAGGTAGWGENAAPAAEPEPEAAGWNAGDSGAAW</sequence>
<dbReference type="EC" id="3.6.4.13" evidence="1"/>
<dbReference type="PANTHER" id="PTHR47958">
    <property type="entry name" value="ATP-DEPENDENT RNA HELICASE DBP3"/>
    <property type="match status" value="1"/>
</dbReference>
<evidence type="ECO:0000313" key="14">
    <source>
        <dbReference type="Proteomes" id="UP000002058"/>
    </source>
</evidence>
<dbReference type="InterPro" id="IPR001650">
    <property type="entry name" value="Helicase_C-like"/>
</dbReference>
<dbReference type="CDD" id="cd18787">
    <property type="entry name" value="SF2_C_DEAD"/>
    <property type="match status" value="1"/>
</dbReference>
<dbReference type="HOGENOM" id="CLU_003041_1_5_1"/>
<keyword evidence="3 8" id="KW-0378">Hydrolase</keyword>
<reference evidence="14" key="1">
    <citation type="journal article" date="2009" name="Genome Res.">
        <title>Comparative genomic analyses of the human fungal pathogens Coccidioides and their relatives.</title>
        <authorList>
            <person name="Sharpton T.J."/>
            <person name="Stajich J.E."/>
            <person name="Rounsley S.D."/>
            <person name="Gardner M.J."/>
            <person name="Wortman J.R."/>
            <person name="Jordar V.S."/>
            <person name="Maiti R."/>
            <person name="Kodira C.D."/>
            <person name="Neafsey D.E."/>
            <person name="Zeng Q."/>
            <person name="Hung C.-Y."/>
            <person name="McMahan C."/>
            <person name="Muszewska A."/>
            <person name="Grynberg M."/>
            <person name="Mandel M.A."/>
            <person name="Kellner E.M."/>
            <person name="Barker B.M."/>
            <person name="Galgiani J.N."/>
            <person name="Orbach M.J."/>
            <person name="Kirkland T.N."/>
            <person name="Cole G.T."/>
            <person name="Henn M.R."/>
            <person name="Birren B.W."/>
            <person name="Taylor J.W."/>
        </authorList>
    </citation>
    <scope>NUCLEOTIDE SEQUENCE [LARGE SCALE GENOMIC DNA]</scope>
    <source>
        <strain evidence="14">UAMH 1704</strain>
    </source>
</reference>
<feature type="region of interest" description="Disordered" evidence="9">
    <location>
        <begin position="543"/>
        <end position="608"/>
    </location>
</feature>
<dbReference type="Pfam" id="PF00271">
    <property type="entry name" value="Helicase_C"/>
    <property type="match status" value="1"/>
</dbReference>
<evidence type="ECO:0000256" key="2">
    <source>
        <dbReference type="ARBA" id="ARBA00022741"/>
    </source>
</evidence>
<evidence type="ECO:0000256" key="7">
    <source>
        <dbReference type="PROSITE-ProRule" id="PRU00552"/>
    </source>
</evidence>
<dbReference type="PROSITE" id="PS00039">
    <property type="entry name" value="DEAD_ATP_HELICASE"/>
    <property type="match status" value="1"/>
</dbReference>
<comment type="catalytic activity">
    <reaction evidence="6">
        <text>ATP + H2O = ADP + phosphate + H(+)</text>
        <dbReference type="Rhea" id="RHEA:13065"/>
        <dbReference type="ChEBI" id="CHEBI:15377"/>
        <dbReference type="ChEBI" id="CHEBI:15378"/>
        <dbReference type="ChEBI" id="CHEBI:30616"/>
        <dbReference type="ChEBI" id="CHEBI:43474"/>
        <dbReference type="ChEBI" id="CHEBI:456216"/>
        <dbReference type="EC" id="3.6.4.13"/>
    </reaction>
</comment>
<dbReference type="Gene3D" id="3.40.50.300">
    <property type="entry name" value="P-loop containing nucleotide triphosphate hydrolases"/>
    <property type="match status" value="2"/>
</dbReference>
<dbReference type="InterPro" id="IPR014014">
    <property type="entry name" value="RNA_helicase_DEAD_Q_motif"/>
</dbReference>
<dbReference type="GO" id="GO:0005524">
    <property type="term" value="F:ATP binding"/>
    <property type="evidence" value="ECO:0007669"/>
    <property type="project" value="UniProtKB-KW"/>
</dbReference>
<feature type="short sequence motif" description="Q motif" evidence="7">
    <location>
        <begin position="129"/>
        <end position="157"/>
    </location>
</feature>
<dbReference type="EMBL" id="CH476615">
    <property type="protein sequence ID" value="EEP75561.1"/>
    <property type="molecule type" value="Genomic_DNA"/>
</dbReference>
<dbReference type="InterPro" id="IPR027417">
    <property type="entry name" value="P-loop_NTPase"/>
</dbReference>
<evidence type="ECO:0000259" key="11">
    <source>
        <dbReference type="PROSITE" id="PS51194"/>
    </source>
</evidence>
<evidence type="ECO:0000256" key="9">
    <source>
        <dbReference type="SAM" id="MobiDB-lite"/>
    </source>
</evidence>
<comment type="similarity">
    <text evidence="8">Belongs to the DEAD box helicase family.</text>
</comment>
<dbReference type="SUPFAM" id="SSF52540">
    <property type="entry name" value="P-loop containing nucleoside triphosphate hydrolases"/>
    <property type="match status" value="2"/>
</dbReference>
<keyword evidence="2 8" id="KW-0547">Nucleotide-binding</keyword>
<evidence type="ECO:0000259" key="12">
    <source>
        <dbReference type="PROSITE" id="PS51195"/>
    </source>
</evidence>
<dbReference type="GeneID" id="8444490"/>
<dbReference type="VEuPathDB" id="FungiDB:UREG_00407"/>
<evidence type="ECO:0000256" key="6">
    <source>
        <dbReference type="ARBA" id="ARBA00047984"/>
    </source>
</evidence>
<feature type="compositionally biased region" description="Acidic residues" evidence="9">
    <location>
        <begin position="552"/>
        <end position="567"/>
    </location>
</feature>
<dbReference type="PROSITE" id="PS51192">
    <property type="entry name" value="HELICASE_ATP_BIND_1"/>
    <property type="match status" value="1"/>
</dbReference>
<dbReference type="eggNOG" id="KOG0335">
    <property type="taxonomic scope" value="Eukaryota"/>
</dbReference>
<feature type="compositionally biased region" description="Low complexity" evidence="9">
    <location>
        <begin position="582"/>
        <end position="602"/>
    </location>
</feature>
<dbReference type="GO" id="GO:0016787">
    <property type="term" value="F:hydrolase activity"/>
    <property type="evidence" value="ECO:0007669"/>
    <property type="project" value="UniProtKB-KW"/>
</dbReference>
<dbReference type="GO" id="GO:0003676">
    <property type="term" value="F:nucleic acid binding"/>
    <property type="evidence" value="ECO:0007669"/>
    <property type="project" value="InterPro"/>
</dbReference>
<dbReference type="PROSITE" id="PS51194">
    <property type="entry name" value="HELICASE_CTER"/>
    <property type="match status" value="1"/>
</dbReference>
<dbReference type="SMART" id="SM00490">
    <property type="entry name" value="HELICc"/>
    <property type="match status" value="1"/>
</dbReference>
<evidence type="ECO:0000259" key="10">
    <source>
        <dbReference type="PROSITE" id="PS51192"/>
    </source>
</evidence>
<proteinExistence type="inferred from homology"/>
<keyword evidence="5 8" id="KW-0067">ATP-binding</keyword>
<name>C4JDY3_UNCRE</name>
<dbReference type="OMA" id="HPIMREN"/>
<dbReference type="STRING" id="336963.C4JDY3"/>
<dbReference type="KEGG" id="ure:UREG_00407"/>
<dbReference type="PROSITE" id="PS51195">
    <property type="entry name" value="Q_MOTIF"/>
    <property type="match status" value="1"/>
</dbReference>
<feature type="domain" description="Helicase C-terminal" evidence="11">
    <location>
        <begin position="385"/>
        <end position="545"/>
    </location>
</feature>
<dbReference type="OrthoDB" id="196131at2759"/>
<dbReference type="Proteomes" id="UP000002058">
    <property type="component" value="Unassembled WGS sequence"/>
</dbReference>
<evidence type="ECO:0000256" key="3">
    <source>
        <dbReference type="ARBA" id="ARBA00022801"/>
    </source>
</evidence>
<evidence type="ECO:0000256" key="4">
    <source>
        <dbReference type="ARBA" id="ARBA00022806"/>
    </source>
</evidence>
<dbReference type="InterPro" id="IPR014001">
    <property type="entry name" value="Helicase_ATP-bd"/>
</dbReference>
<protein>
    <recommendedName>
        <fullName evidence="1">RNA helicase</fullName>
        <ecNumber evidence="1">3.6.4.13</ecNumber>
    </recommendedName>
</protein>
<dbReference type="RefSeq" id="XP_002540894.1">
    <property type="nucleotide sequence ID" value="XM_002540848.1"/>
</dbReference>
<feature type="domain" description="Helicase ATP-binding" evidence="10">
    <location>
        <begin position="160"/>
        <end position="357"/>
    </location>
</feature>
<keyword evidence="4 8" id="KW-0347">Helicase</keyword>
<dbReference type="InParanoid" id="C4JDY3"/>